<gene>
    <name evidence="2" type="ORF">ACFQPE_01570</name>
</gene>
<dbReference type="SUPFAM" id="SSF57667">
    <property type="entry name" value="beta-beta-alpha zinc fingers"/>
    <property type="match status" value="1"/>
</dbReference>
<dbReference type="Proteomes" id="UP001596547">
    <property type="component" value="Unassembled WGS sequence"/>
</dbReference>
<organism evidence="2 3">
    <name type="scientific">Halomarina halobia</name>
    <dbReference type="NCBI Taxonomy" id="3033386"/>
    <lineage>
        <taxon>Archaea</taxon>
        <taxon>Methanobacteriati</taxon>
        <taxon>Methanobacteriota</taxon>
        <taxon>Stenosarchaea group</taxon>
        <taxon>Halobacteria</taxon>
        <taxon>Halobacteriales</taxon>
        <taxon>Natronomonadaceae</taxon>
        <taxon>Halomarina</taxon>
    </lineage>
</organism>
<feature type="domain" description="C2H2-type" evidence="1">
    <location>
        <begin position="7"/>
        <end position="33"/>
    </location>
</feature>
<dbReference type="RefSeq" id="WP_276304885.1">
    <property type="nucleotide sequence ID" value="NZ_CP119992.1"/>
</dbReference>
<dbReference type="InterPro" id="IPR013087">
    <property type="entry name" value="Znf_C2H2_type"/>
</dbReference>
<dbReference type="AlphaFoldDB" id="A0ABD6A5N4"/>
<accession>A0ABD6A5N4</accession>
<keyword evidence="3" id="KW-1185">Reference proteome</keyword>
<evidence type="ECO:0000259" key="1">
    <source>
        <dbReference type="PROSITE" id="PS50157"/>
    </source>
</evidence>
<dbReference type="Pfam" id="PF00096">
    <property type="entry name" value="zf-C2H2"/>
    <property type="match status" value="1"/>
</dbReference>
<comment type="caution">
    <text evidence="2">The sequence shown here is derived from an EMBL/GenBank/DDBJ whole genome shotgun (WGS) entry which is preliminary data.</text>
</comment>
<reference evidence="2 3" key="1">
    <citation type="journal article" date="2019" name="Int. J. Syst. Evol. Microbiol.">
        <title>The Global Catalogue of Microorganisms (GCM) 10K type strain sequencing project: providing services to taxonomists for standard genome sequencing and annotation.</title>
        <authorList>
            <consortium name="The Broad Institute Genomics Platform"/>
            <consortium name="The Broad Institute Genome Sequencing Center for Infectious Disease"/>
            <person name="Wu L."/>
            <person name="Ma J."/>
        </authorList>
    </citation>
    <scope>NUCLEOTIDE SEQUENCE [LARGE SCALE GENOMIC DNA]</scope>
    <source>
        <strain evidence="2 3">PSR21</strain>
    </source>
</reference>
<dbReference type="GeneID" id="79314452"/>
<proteinExistence type="predicted"/>
<dbReference type="PROSITE" id="PS50157">
    <property type="entry name" value="ZINC_FINGER_C2H2_2"/>
    <property type="match status" value="1"/>
</dbReference>
<dbReference type="EMBL" id="JBHTBF010000001">
    <property type="protein sequence ID" value="MFC7315485.1"/>
    <property type="molecule type" value="Genomic_DNA"/>
</dbReference>
<evidence type="ECO:0000313" key="3">
    <source>
        <dbReference type="Proteomes" id="UP001596547"/>
    </source>
</evidence>
<sequence>MSEDGEYECSACGRSFSNEEELRRHVHDVGLVD</sequence>
<evidence type="ECO:0000313" key="2">
    <source>
        <dbReference type="EMBL" id="MFC7315485.1"/>
    </source>
</evidence>
<dbReference type="Gene3D" id="3.30.160.60">
    <property type="entry name" value="Classic Zinc Finger"/>
    <property type="match status" value="1"/>
</dbReference>
<protein>
    <submittedName>
        <fullName evidence="2">C2H2-type zinc finger protein</fullName>
    </submittedName>
</protein>
<dbReference type="InterPro" id="IPR036236">
    <property type="entry name" value="Znf_C2H2_sf"/>
</dbReference>
<name>A0ABD6A5N4_9EURY</name>